<feature type="binding site" evidence="12">
    <location>
        <position position="133"/>
    </location>
    <ligand>
        <name>K(+)</name>
        <dbReference type="ChEBI" id="CHEBI:29103"/>
    </ligand>
</feature>
<comment type="caution">
    <text evidence="14">The sequence shown here is derived from an EMBL/GenBank/DDBJ whole genome shotgun (WGS) entry which is preliminary data.</text>
</comment>
<name>A0A412GSZ9_9BACT</name>
<keyword evidence="4" id="KW-1003">Cell membrane</keyword>
<feature type="binding site" evidence="12">
    <location>
        <position position="454"/>
    </location>
    <ligand>
        <name>K(+)</name>
        <dbReference type="ChEBI" id="CHEBI:29103"/>
    </ligand>
</feature>
<feature type="binding site" evidence="12">
    <location>
        <position position="241"/>
    </location>
    <ligand>
        <name>K(+)</name>
        <dbReference type="ChEBI" id="CHEBI:29103"/>
    </ligand>
</feature>
<feature type="transmembrane region" description="Helical" evidence="13">
    <location>
        <begin position="204"/>
        <end position="225"/>
    </location>
</feature>
<feature type="binding site" evidence="12">
    <location>
        <position position="453"/>
    </location>
    <ligand>
        <name>K(+)</name>
        <dbReference type="ChEBI" id="CHEBI:29103"/>
    </ligand>
</feature>
<feature type="transmembrane region" description="Helical" evidence="13">
    <location>
        <begin position="58"/>
        <end position="79"/>
    </location>
</feature>
<feature type="transmembrane region" description="Helical" evidence="13">
    <location>
        <begin position="476"/>
        <end position="496"/>
    </location>
</feature>
<feature type="transmembrane region" description="Helical" evidence="13">
    <location>
        <begin position="154"/>
        <end position="174"/>
    </location>
</feature>
<feature type="transmembrane region" description="Helical" evidence="13">
    <location>
        <begin position="447"/>
        <end position="470"/>
    </location>
</feature>
<feature type="transmembrane region" description="Helical" evidence="13">
    <location>
        <begin position="292"/>
        <end position="313"/>
    </location>
</feature>
<dbReference type="PANTHER" id="PTHR32024">
    <property type="entry name" value="TRK SYSTEM POTASSIUM UPTAKE PROTEIN TRKG-RELATED"/>
    <property type="match status" value="1"/>
</dbReference>
<keyword evidence="11 13" id="KW-0472">Membrane</keyword>
<evidence type="ECO:0000256" key="1">
    <source>
        <dbReference type="ARBA" id="ARBA00004429"/>
    </source>
</evidence>
<evidence type="ECO:0000256" key="3">
    <source>
        <dbReference type="ARBA" id="ARBA00022448"/>
    </source>
</evidence>
<keyword evidence="8 12" id="KW-0630">Potassium</keyword>
<dbReference type="PIRSF" id="PIRSF006247">
    <property type="entry name" value="TrkH"/>
    <property type="match status" value="1"/>
</dbReference>
<evidence type="ECO:0000256" key="13">
    <source>
        <dbReference type="SAM" id="Phobius"/>
    </source>
</evidence>
<dbReference type="Proteomes" id="UP000285864">
    <property type="component" value="Unassembled WGS sequence"/>
</dbReference>
<dbReference type="InterPro" id="IPR003445">
    <property type="entry name" value="Cat_transpt"/>
</dbReference>
<gene>
    <name evidence="14" type="ORF">DWY20_05360</name>
</gene>
<dbReference type="AlphaFoldDB" id="A0A412GSZ9"/>
<organism evidence="14 15">
    <name type="scientific">Phocaeicola coprocola</name>
    <dbReference type="NCBI Taxonomy" id="310298"/>
    <lineage>
        <taxon>Bacteria</taxon>
        <taxon>Pseudomonadati</taxon>
        <taxon>Bacteroidota</taxon>
        <taxon>Bacteroidia</taxon>
        <taxon>Bacteroidales</taxon>
        <taxon>Bacteroidaceae</taxon>
        <taxon>Phocaeicola</taxon>
    </lineage>
</organism>
<keyword evidence="9 13" id="KW-1133">Transmembrane helix</keyword>
<keyword evidence="15" id="KW-1185">Reference proteome</keyword>
<dbReference type="RefSeq" id="WP_118483714.1">
    <property type="nucleotide sequence ID" value="NZ_JAQDTI010000080.1"/>
</dbReference>
<feature type="binding site" evidence="12">
    <location>
        <position position="132"/>
    </location>
    <ligand>
        <name>K(+)</name>
        <dbReference type="ChEBI" id="CHEBI:29103"/>
    </ligand>
</feature>
<feature type="transmembrane region" description="Helical" evidence="13">
    <location>
        <begin position="28"/>
        <end position="52"/>
    </location>
</feature>
<evidence type="ECO:0000313" key="15">
    <source>
        <dbReference type="Proteomes" id="UP000285864"/>
    </source>
</evidence>
<feature type="transmembrane region" description="Helical" evidence="13">
    <location>
        <begin position="413"/>
        <end position="440"/>
    </location>
</feature>
<evidence type="ECO:0000256" key="10">
    <source>
        <dbReference type="ARBA" id="ARBA00023065"/>
    </source>
</evidence>
<evidence type="ECO:0000256" key="9">
    <source>
        <dbReference type="ARBA" id="ARBA00022989"/>
    </source>
</evidence>
<keyword evidence="7 13" id="KW-0812">Transmembrane</keyword>
<comment type="similarity">
    <text evidence="2">Belongs to the TrkH potassium transport family.</text>
</comment>
<dbReference type="InterPro" id="IPR004772">
    <property type="entry name" value="TrkH"/>
</dbReference>
<dbReference type="GO" id="GO:0046872">
    <property type="term" value="F:metal ion binding"/>
    <property type="evidence" value="ECO:0007669"/>
    <property type="project" value="UniProtKB-KW"/>
</dbReference>
<evidence type="ECO:0000313" key="14">
    <source>
        <dbReference type="EMBL" id="RGR97972.1"/>
    </source>
</evidence>
<keyword evidence="10" id="KW-0406">Ion transport</keyword>
<keyword evidence="3" id="KW-0813">Transport</keyword>
<keyword evidence="5" id="KW-0997">Cell inner membrane</keyword>
<feature type="transmembrane region" description="Helical" evidence="13">
    <location>
        <begin position="91"/>
        <end position="112"/>
    </location>
</feature>
<evidence type="ECO:0000256" key="11">
    <source>
        <dbReference type="ARBA" id="ARBA00023136"/>
    </source>
</evidence>
<keyword evidence="6" id="KW-0633">Potassium transport</keyword>
<comment type="subcellular location">
    <subcellularLocation>
        <location evidence="1">Cell inner membrane</location>
        <topology evidence="1">Multi-pass membrane protein</topology>
    </subcellularLocation>
</comment>
<evidence type="ECO:0000256" key="5">
    <source>
        <dbReference type="ARBA" id="ARBA00022519"/>
    </source>
</evidence>
<dbReference type="GO" id="GO:0005886">
    <property type="term" value="C:plasma membrane"/>
    <property type="evidence" value="ECO:0007669"/>
    <property type="project" value="UniProtKB-SubCell"/>
</dbReference>
<dbReference type="EMBL" id="QRUU01000016">
    <property type="protein sequence ID" value="RGR97972.1"/>
    <property type="molecule type" value="Genomic_DNA"/>
</dbReference>
<evidence type="ECO:0000256" key="7">
    <source>
        <dbReference type="ARBA" id="ARBA00022692"/>
    </source>
</evidence>
<dbReference type="PANTHER" id="PTHR32024:SF2">
    <property type="entry name" value="TRK SYSTEM POTASSIUM UPTAKE PROTEIN TRKG-RELATED"/>
    <property type="match status" value="1"/>
</dbReference>
<protein>
    <submittedName>
        <fullName evidence="14">TrkH family potassium uptake protein</fullName>
    </submittedName>
</protein>
<accession>A0A412GSZ9</accession>
<evidence type="ECO:0000256" key="12">
    <source>
        <dbReference type="PIRSR" id="PIRSR006247-1"/>
    </source>
</evidence>
<evidence type="ECO:0000256" key="4">
    <source>
        <dbReference type="ARBA" id="ARBA00022475"/>
    </source>
</evidence>
<dbReference type="GO" id="GO:0015379">
    <property type="term" value="F:potassium:chloride symporter activity"/>
    <property type="evidence" value="ECO:0007669"/>
    <property type="project" value="InterPro"/>
</dbReference>
<evidence type="ECO:0000256" key="2">
    <source>
        <dbReference type="ARBA" id="ARBA00009137"/>
    </source>
</evidence>
<sequence length="504" mass="56065">MLYMEDIYQTNSLSFKNKKDGLINFRTVSYVLGILVLVEAGLFVICAGISAIYHESSYICFVWAILINIGIGGVMILAGNRKSNIVSRRDGYCIVSISWILFTLLGMLPFYLSGYIPSVTDAFFETMSGFTTTGATILNDIESLPHGLLFWRSFTQWIGGLGIVLFTIALLPLFSGSSQQLFLSEATGVTHDKIHPKIKVMARCLWLIYIGLTLLEVVLLMLGGMNLFDALCQAFATTATGGFSTKQDSISYWNSPYIEYVISIFMILSGINFSLYYFALNGKYKKLLKDGELHWFLASIAILSVIIAFALVITDYYDIETAFRKALFQVATTHTSCGFATDDYNLWPPFTWMLLIWAMISGGCTGSTSGGVKNLRLLIMFQNIRNQFRQMLHSRAVLPVHINNGQVPVQTSALVYTFFVTYLICIFIGWTLLMCFGVGLTESFSTVISAIGNVGPGLGAFGPVFSWAALPDAAKWILSALMLVGRLEIFGVLLLFDKRFWTDY</sequence>
<evidence type="ECO:0000256" key="8">
    <source>
        <dbReference type="ARBA" id="ARBA00022958"/>
    </source>
</evidence>
<reference evidence="14 15" key="1">
    <citation type="submission" date="2018-08" db="EMBL/GenBank/DDBJ databases">
        <title>A genome reference for cultivated species of the human gut microbiota.</title>
        <authorList>
            <person name="Zou Y."/>
            <person name="Xue W."/>
            <person name="Luo G."/>
        </authorList>
    </citation>
    <scope>NUCLEOTIDE SEQUENCE [LARGE SCALE GENOMIC DNA]</scope>
    <source>
        <strain evidence="14 15">AF24-2</strain>
    </source>
</reference>
<feature type="transmembrane region" description="Helical" evidence="13">
    <location>
        <begin position="257"/>
        <end position="280"/>
    </location>
</feature>
<dbReference type="Pfam" id="PF02386">
    <property type="entry name" value="TrkH"/>
    <property type="match status" value="1"/>
</dbReference>
<evidence type="ECO:0000256" key="6">
    <source>
        <dbReference type="ARBA" id="ARBA00022538"/>
    </source>
</evidence>
<proteinExistence type="inferred from homology"/>
<keyword evidence="12" id="KW-0479">Metal-binding</keyword>